<protein>
    <submittedName>
        <fullName evidence="1">DUF169 domain-containing protein</fullName>
    </submittedName>
</protein>
<sequence>MPDAPTDATARPLDAKAIAALAEQLGALLRLRTLPIGMKLFENIEEMAQVPGLRRPPPGKRFSTCQLVTQSRIAGFTLGITAENVPELSNCSGVIGLGGPSDLYLSGRKMEGVWFENREAAAAHQAQMPRVPAGRYKGLVVSPLRAARLDPPDICLFYGNPAQMILFVNGLQWRTYRRYDFSLTGESACADSWGRALRDRCVSLSIPCYAERRYGGVADDEMLMACPPEDLARAVAGLHGLSRAGLRYPIMPYGPQVDPAEGMAKSYGGKPSA</sequence>
<gene>
    <name evidence="1" type="ORF">K1J50_00740</name>
</gene>
<name>A0ABS7EZK0_9PROT</name>
<dbReference type="PANTHER" id="PTHR37954">
    <property type="entry name" value="BLL4979 PROTEIN"/>
    <property type="match status" value="1"/>
</dbReference>
<dbReference type="Proteomes" id="UP001519924">
    <property type="component" value="Unassembled WGS sequence"/>
</dbReference>
<evidence type="ECO:0000313" key="2">
    <source>
        <dbReference type="Proteomes" id="UP001519924"/>
    </source>
</evidence>
<organism evidence="1 2">
    <name type="scientific">Caldovatus aquaticus</name>
    <dbReference type="NCBI Taxonomy" id="2865671"/>
    <lineage>
        <taxon>Bacteria</taxon>
        <taxon>Pseudomonadati</taxon>
        <taxon>Pseudomonadota</taxon>
        <taxon>Alphaproteobacteria</taxon>
        <taxon>Acetobacterales</taxon>
        <taxon>Roseomonadaceae</taxon>
        <taxon>Caldovatus</taxon>
    </lineage>
</organism>
<accession>A0ABS7EZK0</accession>
<proteinExistence type="predicted"/>
<dbReference type="InterPro" id="IPR003748">
    <property type="entry name" value="DUF169"/>
</dbReference>
<reference evidence="1 2" key="1">
    <citation type="submission" date="2021-08" db="EMBL/GenBank/DDBJ databases">
        <title>Caldovatus sediminis gen. nov., sp. nov., a moderately thermophilic bacterium isolated from a hot spring.</title>
        <authorList>
            <person name="Hu C.-J."/>
            <person name="Li W.-J."/>
            <person name="Xian W.-D."/>
        </authorList>
    </citation>
    <scope>NUCLEOTIDE SEQUENCE [LARGE SCALE GENOMIC DNA]</scope>
    <source>
        <strain evidence="1 2">SYSU G05006</strain>
    </source>
</reference>
<dbReference type="PANTHER" id="PTHR37954:SF3">
    <property type="entry name" value="DUF169 DOMAIN-CONTAINING PROTEIN"/>
    <property type="match status" value="1"/>
</dbReference>
<dbReference type="EMBL" id="JAHZUY010000001">
    <property type="protein sequence ID" value="MBW8268011.1"/>
    <property type="molecule type" value="Genomic_DNA"/>
</dbReference>
<dbReference type="RefSeq" id="WP_220115517.1">
    <property type="nucleotide sequence ID" value="NZ_JAHZUY010000001.1"/>
</dbReference>
<keyword evidence="2" id="KW-1185">Reference proteome</keyword>
<evidence type="ECO:0000313" key="1">
    <source>
        <dbReference type="EMBL" id="MBW8268011.1"/>
    </source>
</evidence>
<dbReference type="Pfam" id="PF02596">
    <property type="entry name" value="DUF169"/>
    <property type="match status" value="1"/>
</dbReference>
<comment type="caution">
    <text evidence="1">The sequence shown here is derived from an EMBL/GenBank/DDBJ whole genome shotgun (WGS) entry which is preliminary data.</text>
</comment>